<dbReference type="InterPro" id="IPR003819">
    <property type="entry name" value="TauD/TfdA-like"/>
</dbReference>
<evidence type="ECO:0000256" key="1">
    <source>
        <dbReference type="ARBA" id="ARBA00001954"/>
    </source>
</evidence>
<evidence type="ECO:0000256" key="2">
    <source>
        <dbReference type="ARBA" id="ARBA00023002"/>
    </source>
</evidence>
<dbReference type="PANTHER" id="PTHR10696">
    <property type="entry name" value="GAMMA-BUTYROBETAINE HYDROXYLASE-RELATED"/>
    <property type="match status" value="1"/>
</dbReference>
<dbReference type="EMBL" id="FNFD01000005">
    <property type="protein sequence ID" value="SDK20810.1"/>
    <property type="molecule type" value="Genomic_DNA"/>
</dbReference>
<accession>A0A1G9A344</accession>
<keyword evidence="3" id="KW-0045">Antibiotic biosynthesis</keyword>
<dbReference type="GO" id="GO:0017000">
    <property type="term" value="P:antibiotic biosynthetic process"/>
    <property type="evidence" value="ECO:0007669"/>
    <property type="project" value="UniProtKB-KW"/>
</dbReference>
<organism evidence="5 6">
    <name type="scientific">Pseudomonas indica</name>
    <dbReference type="NCBI Taxonomy" id="137658"/>
    <lineage>
        <taxon>Bacteria</taxon>
        <taxon>Pseudomonadati</taxon>
        <taxon>Pseudomonadota</taxon>
        <taxon>Gammaproteobacteria</taxon>
        <taxon>Pseudomonadales</taxon>
        <taxon>Pseudomonadaceae</taxon>
        <taxon>Pseudomonas</taxon>
    </lineage>
</organism>
<keyword evidence="2" id="KW-0560">Oxidoreductase</keyword>
<evidence type="ECO:0000313" key="5">
    <source>
        <dbReference type="EMBL" id="SDK20810.1"/>
    </source>
</evidence>
<dbReference type="AlphaFoldDB" id="A0A1G9A344"/>
<keyword evidence="6" id="KW-1185">Reference proteome</keyword>
<name>A0A1G9A344_9PSED</name>
<evidence type="ECO:0000256" key="3">
    <source>
        <dbReference type="ARBA" id="ARBA00023194"/>
    </source>
</evidence>
<dbReference type="RefSeq" id="WP_084333591.1">
    <property type="nucleotide sequence ID" value="NZ_FNFD01000005.1"/>
</dbReference>
<dbReference type="Proteomes" id="UP000198706">
    <property type="component" value="Unassembled WGS sequence"/>
</dbReference>
<dbReference type="PANTHER" id="PTHR10696:SF56">
    <property type="entry name" value="TAUD_TFDA-LIKE DOMAIN-CONTAINING PROTEIN"/>
    <property type="match status" value="1"/>
</dbReference>
<proteinExistence type="predicted"/>
<dbReference type="STRING" id="137658.SAMN05216186_10562"/>
<dbReference type="Pfam" id="PF02668">
    <property type="entry name" value="TauD"/>
    <property type="match status" value="1"/>
</dbReference>
<dbReference type="InterPro" id="IPR042098">
    <property type="entry name" value="TauD-like_sf"/>
</dbReference>
<comment type="cofactor">
    <cofactor evidence="1">
        <name>Fe(2+)</name>
        <dbReference type="ChEBI" id="CHEBI:29033"/>
    </cofactor>
</comment>
<keyword evidence="5" id="KW-0223">Dioxygenase</keyword>
<gene>
    <name evidence="5" type="ORF">SAMN05216186_10562</name>
</gene>
<dbReference type="SUPFAM" id="SSF51197">
    <property type="entry name" value="Clavaminate synthase-like"/>
    <property type="match status" value="1"/>
</dbReference>
<sequence>MNQAAEVSTAATRLLPVEQDGCVIAPLLDGQPLPLLIDSQQRQSIHTLSDEVRAIALDALGTTGGVLFRNFKVPTPLDFKRFAASFGMPLGTYEFGSTPRSKVFAGVYSSTEYPAHQSIPLHNEQSYTRQWPSRIWFHCMTASQTGGETPIADSRLVYRAIDPAIREEFIAKGLLYVRNYSSALDVPWQQVFNTDERSKVEQYCRAQGIDWSWSVDGELSTRQLCQAAVRHPATQEWVWFNQAHLFHISAMAQDLRQALLAAVGEAQLPRNVYFGDGTPIPDATLDAIRAVYADTCVAFPWQAGDVLMLDNLLVAHGRNPFSGDRKVIVAMA</sequence>
<reference evidence="5 6" key="1">
    <citation type="submission" date="2016-10" db="EMBL/GenBank/DDBJ databases">
        <authorList>
            <person name="de Groot N.N."/>
        </authorList>
    </citation>
    <scope>NUCLEOTIDE SEQUENCE [LARGE SCALE GENOMIC DNA]</scope>
    <source>
        <strain evidence="5 6">JCM 21544</strain>
    </source>
</reference>
<dbReference type="GO" id="GO:0016706">
    <property type="term" value="F:2-oxoglutarate-dependent dioxygenase activity"/>
    <property type="evidence" value="ECO:0007669"/>
    <property type="project" value="UniProtKB-ARBA"/>
</dbReference>
<evidence type="ECO:0000259" key="4">
    <source>
        <dbReference type="Pfam" id="PF02668"/>
    </source>
</evidence>
<dbReference type="Gene3D" id="3.60.130.10">
    <property type="entry name" value="Clavaminate synthase-like"/>
    <property type="match status" value="1"/>
</dbReference>
<feature type="domain" description="TauD/TfdA-like" evidence="4">
    <location>
        <begin position="44"/>
        <end position="329"/>
    </location>
</feature>
<dbReference type="InterPro" id="IPR050411">
    <property type="entry name" value="AlphaKG_dependent_hydroxylases"/>
</dbReference>
<evidence type="ECO:0000313" key="6">
    <source>
        <dbReference type="Proteomes" id="UP000198706"/>
    </source>
</evidence>
<protein>
    <submittedName>
        <fullName evidence="5">Taurine dioxygenase, alpha-ketoglutarate-dependent</fullName>
    </submittedName>
</protein>